<keyword evidence="2" id="KW-0067">ATP-binding</keyword>
<evidence type="ECO:0000256" key="1">
    <source>
        <dbReference type="ARBA" id="ARBA00022741"/>
    </source>
</evidence>
<name>A0ABP9YK25_9FUNG</name>
<protein>
    <recommendedName>
        <fullName evidence="4">Protein kinase domain-containing protein</fullName>
    </recommendedName>
</protein>
<accession>A0ABP9YK25</accession>
<feature type="compositionally biased region" description="Basic and acidic residues" evidence="3">
    <location>
        <begin position="539"/>
        <end position="548"/>
    </location>
</feature>
<dbReference type="Proteomes" id="UP001473302">
    <property type="component" value="Unassembled WGS sequence"/>
</dbReference>
<feature type="compositionally biased region" description="Polar residues" evidence="3">
    <location>
        <begin position="459"/>
        <end position="480"/>
    </location>
</feature>
<dbReference type="InterPro" id="IPR000719">
    <property type="entry name" value="Prot_kinase_dom"/>
</dbReference>
<feature type="compositionally biased region" description="Polar residues" evidence="3">
    <location>
        <begin position="438"/>
        <end position="449"/>
    </location>
</feature>
<organism evidence="5 6">
    <name type="scientific">Mucor flavus</name>
    <dbReference type="NCBI Taxonomy" id="439312"/>
    <lineage>
        <taxon>Eukaryota</taxon>
        <taxon>Fungi</taxon>
        <taxon>Fungi incertae sedis</taxon>
        <taxon>Mucoromycota</taxon>
        <taxon>Mucoromycotina</taxon>
        <taxon>Mucoromycetes</taxon>
        <taxon>Mucorales</taxon>
        <taxon>Mucorineae</taxon>
        <taxon>Mucoraceae</taxon>
        <taxon>Mucor</taxon>
    </lineage>
</organism>
<dbReference type="SMART" id="SM00220">
    <property type="entry name" value="S_TKc"/>
    <property type="match status" value="1"/>
</dbReference>
<evidence type="ECO:0000259" key="4">
    <source>
        <dbReference type="PROSITE" id="PS50011"/>
    </source>
</evidence>
<proteinExistence type="predicted"/>
<feature type="compositionally biased region" description="Polar residues" evidence="3">
    <location>
        <begin position="589"/>
        <end position="604"/>
    </location>
</feature>
<reference evidence="5 6" key="1">
    <citation type="submission" date="2024-04" db="EMBL/GenBank/DDBJ databases">
        <title>genome sequences of Mucor flavus KT1a and Helicostylum pulchrum KT1b strains isolated from the surface of a dry-aged beef.</title>
        <authorList>
            <person name="Toyotome T."/>
            <person name="Hosono M."/>
            <person name="Torimaru M."/>
            <person name="Fukuda K."/>
            <person name="Mikami N."/>
        </authorList>
    </citation>
    <scope>NUCLEOTIDE SEQUENCE [LARGE SCALE GENOMIC DNA]</scope>
    <source>
        <strain evidence="5 6">KT1a</strain>
    </source>
</reference>
<gene>
    <name evidence="5" type="ORF">MFLAVUS_000568</name>
</gene>
<evidence type="ECO:0000313" key="6">
    <source>
        <dbReference type="Proteomes" id="UP001473302"/>
    </source>
</evidence>
<evidence type="ECO:0000256" key="3">
    <source>
        <dbReference type="SAM" id="MobiDB-lite"/>
    </source>
</evidence>
<dbReference type="EMBL" id="BAABUK010000002">
    <property type="protein sequence ID" value="GAA5807213.1"/>
    <property type="molecule type" value="Genomic_DNA"/>
</dbReference>
<sequence length="642" mass="72023">MQQVNGIPVLSSDPGLLYFGLDEEPTWFSAQGGVYKCIERTTDKHVAVKKYLVEEDSQHQDMFVMPKELVENEIYSMTKCLHPNILKLLAVHLHQEFVYLIMPLCTGGSLQQYVFDHHLTVGQLVHIITSIASGLAKVHSYGYIHRDIKCDNIFLDQEENSIVIGDFGVVSISPAADSSVEEAGVVLFWSPELVQQKVVSHKVDVWALGIVILEVLNSGKAPYEDEKLDEDEIKQRILDAGKPDYPPNLPSRLVDLLDCCLDPDPRTRSSASNILQHPFLKDYEPELLFPATRLEEEEEEEDVSSQSDSDQLDNIMHDIIIEQETPNELNLKQLNTTTDVHYFDTETASVLPLPPTKCRLPLPSFSFDKSISAATPVKEKIANVIRKRQSLSDSNRSQGSRIPMLCILKPVVEEPVAAAIIVKQPRLRSVKSVRLPPQQLTQQKSSVDVTSIPPRKPLNRSNTAPAQKRQSQRSPSSDVKSNLRKPKITSPQPPPTQKAKKELPPKSSIYRHKRLPAGESRTARLMMGVSTTGRRQSFRQREETEKEVTPTLGHRFGKLFNKKETEKKRPTSFAASSSSALLSKSQQQHNTETSSNKSIPNKLTTRSRRQSVPIPASKLIEETKSTKKSNGIKNSIKALRVH</sequence>
<keyword evidence="6" id="KW-1185">Reference proteome</keyword>
<dbReference type="CDD" id="cd14014">
    <property type="entry name" value="STKc_PknB_like"/>
    <property type="match status" value="1"/>
</dbReference>
<evidence type="ECO:0000313" key="5">
    <source>
        <dbReference type="EMBL" id="GAA5807213.1"/>
    </source>
</evidence>
<dbReference type="SUPFAM" id="SSF56112">
    <property type="entry name" value="Protein kinase-like (PK-like)"/>
    <property type="match status" value="1"/>
</dbReference>
<dbReference type="InterPro" id="IPR011009">
    <property type="entry name" value="Kinase-like_dom_sf"/>
</dbReference>
<dbReference type="InterPro" id="IPR050629">
    <property type="entry name" value="STE20/SPS1-PAK"/>
</dbReference>
<dbReference type="Pfam" id="PF00069">
    <property type="entry name" value="Pkinase"/>
    <property type="match status" value="1"/>
</dbReference>
<evidence type="ECO:0000256" key="2">
    <source>
        <dbReference type="ARBA" id="ARBA00022840"/>
    </source>
</evidence>
<feature type="compositionally biased region" description="Low complexity" evidence="3">
    <location>
        <begin position="572"/>
        <end position="588"/>
    </location>
</feature>
<dbReference type="InterPro" id="IPR008271">
    <property type="entry name" value="Ser/Thr_kinase_AS"/>
</dbReference>
<keyword evidence="1" id="KW-0547">Nucleotide-binding</keyword>
<feature type="domain" description="Protein kinase" evidence="4">
    <location>
        <begin position="20"/>
        <end position="280"/>
    </location>
</feature>
<dbReference type="Gene3D" id="1.10.510.10">
    <property type="entry name" value="Transferase(Phosphotransferase) domain 1"/>
    <property type="match status" value="1"/>
</dbReference>
<dbReference type="PROSITE" id="PS50011">
    <property type="entry name" value="PROTEIN_KINASE_DOM"/>
    <property type="match status" value="1"/>
</dbReference>
<feature type="region of interest" description="Disordered" evidence="3">
    <location>
        <begin position="433"/>
        <end position="642"/>
    </location>
</feature>
<dbReference type="PROSITE" id="PS00108">
    <property type="entry name" value="PROTEIN_KINASE_ST"/>
    <property type="match status" value="1"/>
</dbReference>
<dbReference type="PANTHER" id="PTHR48012:SF2">
    <property type="entry name" value="STERILE20-LIKE KINASE, ISOFORM B"/>
    <property type="match status" value="1"/>
</dbReference>
<dbReference type="PANTHER" id="PTHR48012">
    <property type="entry name" value="STERILE20-LIKE KINASE, ISOFORM B-RELATED"/>
    <property type="match status" value="1"/>
</dbReference>
<comment type="caution">
    <text evidence="5">The sequence shown here is derived from an EMBL/GenBank/DDBJ whole genome shotgun (WGS) entry which is preliminary data.</text>
</comment>